<feature type="domain" description="Sulfatase-modifying factor enzyme-like" evidence="1">
    <location>
        <begin position="16"/>
        <end position="207"/>
    </location>
</feature>
<evidence type="ECO:0000259" key="1">
    <source>
        <dbReference type="Pfam" id="PF03781"/>
    </source>
</evidence>
<reference evidence="2" key="1">
    <citation type="journal article" date="2013" name="Environ. Microbiol.">
        <title>Microbiota from the distal guts of lean and obese adolescents exhibit partial functional redundancy besides clear differences in community structure.</title>
        <authorList>
            <person name="Ferrer M."/>
            <person name="Ruiz A."/>
            <person name="Lanza F."/>
            <person name="Haange S.B."/>
            <person name="Oberbach A."/>
            <person name="Till H."/>
            <person name="Bargiela R."/>
            <person name="Campoy C."/>
            <person name="Segura M.T."/>
            <person name="Richter M."/>
            <person name="von Bergen M."/>
            <person name="Seifert J."/>
            <person name="Suarez A."/>
        </authorList>
    </citation>
    <scope>NUCLEOTIDE SEQUENCE</scope>
</reference>
<dbReference type="GO" id="GO:0120147">
    <property type="term" value="F:formylglycine-generating oxidase activity"/>
    <property type="evidence" value="ECO:0007669"/>
    <property type="project" value="TreeGrafter"/>
</dbReference>
<dbReference type="Gene3D" id="3.90.1580.10">
    <property type="entry name" value="paralog of FGE (formylglycine-generating enzyme)"/>
    <property type="match status" value="1"/>
</dbReference>
<feature type="non-terminal residue" evidence="2">
    <location>
        <position position="209"/>
    </location>
</feature>
<dbReference type="InterPro" id="IPR042095">
    <property type="entry name" value="SUMF_sf"/>
</dbReference>
<dbReference type="InterPro" id="IPR051043">
    <property type="entry name" value="Sulfatase_Mod_Factor_Kinase"/>
</dbReference>
<dbReference type="Pfam" id="PF03781">
    <property type="entry name" value="FGE-sulfatase"/>
    <property type="match status" value="1"/>
</dbReference>
<dbReference type="InterPro" id="IPR005532">
    <property type="entry name" value="SUMF_dom"/>
</dbReference>
<sequence>MIWPASIAAQGELIPMIEIPAGNFYMGTLGEDENYDEAPMHKVYISKPFKMGLTEVTNAQYELFCPEHKSLRGKNGFSSEDDEAVVFVTYQDAVAFCDWLTRKEGKTYRLPTEAEWEYACKAGRYWNFYMDDKLPAAWQKNQVIAATPKPLSLKVAQTPPNEWGLYDMCGNVEEWCLDWYGPYIDKEQTDPVGYSDGIARVTRGGSHNT</sequence>
<organism evidence="2">
    <name type="scientific">human gut metagenome</name>
    <dbReference type="NCBI Taxonomy" id="408170"/>
    <lineage>
        <taxon>unclassified sequences</taxon>
        <taxon>metagenomes</taxon>
        <taxon>organismal metagenomes</taxon>
    </lineage>
</organism>
<comment type="caution">
    <text evidence="2">The sequence shown here is derived from an EMBL/GenBank/DDBJ whole genome shotgun (WGS) entry which is preliminary data.</text>
</comment>
<dbReference type="PANTHER" id="PTHR23150:SF19">
    <property type="entry name" value="FORMYLGLYCINE-GENERATING ENZYME"/>
    <property type="match status" value="1"/>
</dbReference>
<dbReference type="EMBL" id="AJWZ01005390">
    <property type="protein sequence ID" value="EKC62711.1"/>
    <property type="molecule type" value="Genomic_DNA"/>
</dbReference>
<accession>K1TTQ7</accession>
<dbReference type="SUPFAM" id="SSF56436">
    <property type="entry name" value="C-type lectin-like"/>
    <property type="match status" value="1"/>
</dbReference>
<dbReference type="PANTHER" id="PTHR23150">
    <property type="entry name" value="SULFATASE MODIFYING FACTOR 1, 2"/>
    <property type="match status" value="1"/>
</dbReference>
<gene>
    <name evidence="2" type="ORF">OBE_07841</name>
</gene>
<protein>
    <submittedName>
        <fullName evidence="2">Protein containing Sulphatase-modifying factor domain protein</fullName>
    </submittedName>
</protein>
<dbReference type="AlphaFoldDB" id="K1TTQ7"/>
<name>K1TTQ7_9ZZZZ</name>
<proteinExistence type="predicted"/>
<evidence type="ECO:0000313" key="2">
    <source>
        <dbReference type="EMBL" id="EKC62711.1"/>
    </source>
</evidence>
<dbReference type="InterPro" id="IPR016187">
    <property type="entry name" value="CTDL_fold"/>
</dbReference>